<evidence type="ECO:0000313" key="2">
    <source>
        <dbReference type="EMBL" id="SMH66910.1"/>
    </source>
</evidence>
<proteinExistence type="predicted"/>
<sequence length="70" mass="7550">MPSSLANPATEDGGRHLILGYNPNTTFDEGAPAETRERCTPDNACRANKAMHTLAGQRNLTYNDSQNGDT</sequence>
<evidence type="ECO:0000313" key="1">
    <source>
        <dbReference type="EMBL" id="CDQ08706.1"/>
    </source>
</evidence>
<accession>A0A060UJY5</accession>
<reference evidence="1" key="2">
    <citation type="submission" date="2014-07" db="EMBL/GenBank/DDBJ databases">
        <title>Initial genome analysis of the psychrotolerant acidophile Acidithiobacillus ferrivorans CF27: insights into iron and sulfur oxidation pathways and into biofilm formation.</title>
        <authorList>
            <person name="Talla E."/>
            <person name="Hedrich S."/>
            <person name="Mangenot S."/>
            <person name="Ji B."/>
            <person name="Johnson D.B."/>
            <person name="Barbe V."/>
            <person name="Bonnefoy V."/>
        </authorList>
    </citation>
    <scope>NUCLEOTIDE SEQUENCE [LARGE SCALE GENOMIC DNA]</scope>
    <source>
        <strain evidence="1">CF27</strain>
    </source>
</reference>
<dbReference type="EMBL" id="LT841305">
    <property type="protein sequence ID" value="SMH66910.1"/>
    <property type="molecule type" value="Genomic_DNA"/>
</dbReference>
<reference evidence="2 3" key="3">
    <citation type="submission" date="2017-03" db="EMBL/GenBank/DDBJ databases">
        <authorList>
            <person name="Regsiter A."/>
            <person name="William W."/>
        </authorList>
    </citation>
    <scope>NUCLEOTIDE SEQUENCE [LARGE SCALE GENOMIC DNA]</scope>
    <source>
        <strain evidence="2">PRJEB5721</strain>
    </source>
</reference>
<name>A0A060UJY5_9PROT</name>
<dbReference type="AlphaFoldDB" id="A0A060UJY5"/>
<keyword evidence="3" id="KW-1185">Reference proteome</keyword>
<protein>
    <submittedName>
        <fullName evidence="1">Uncharacterized protein</fullName>
    </submittedName>
</protein>
<organism evidence="1">
    <name type="scientific">Acidithiobacillus ferrivorans</name>
    <dbReference type="NCBI Taxonomy" id="160808"/>
    <lineage>
        <taxon>Bacteria</taxon>
        <taxon>Pseudomonadati</taxon>
        <taxon>Pseudomonadota</taxon>
        <taxon>Acidithiobacillia</taxon>
        <taxon>Acidithiobacillales</taxon>
        <taxon>Acidithiobacillaceae</taxon>
        <taxon>Acidithiobacillus</taxon>
    </lineage>
</organism>
<dbReference type="Proteomes" id="UP000193925">
    <property type="component" value="Chromosome AFERRI"/>
</dbReference>
<reference evidence="1" key="1">
    <citation type="submission" date="2014-03" db="EMBL/GenBank/DDBJ databases">
        <authorList>
            <person name="Genoscope - CEA"/>
        </authorList>
    </citation>
    <scope>NUCLEOTIDE SEQUENCE [LARGE SCALE GENOMIC DNA]</scope>
    <source>
        <strain evidence="1">CF27</strain>
    </source>
</reference>
<dbReference type="EMBL" id="CCCS020000002">
    <property type="protein sequence ID" value="CDQ08706.1"/>
    <property type="molecule type" value="Genomic_DNA"/>
</dbReference>
<gene>
    <name evidence="1" type="ORF">AFERRI_100141</name>
    <name evidence="2" type="ORF">AFERRI_50111</name>
</gene>
<evidence type="ECO:0000313" key="3">
    <source>
        <dbReference type="Proteomes" id="UP000193925"/>
    </source>
</evidence>